<dbReference type="AlphaFoldDB" id="A0A413HA74"/>
<evidence type="ECO:0000313" key="1">
    <source>
        <dbReference type="EMBL" id="RGX80592.1"/>
    </source>
</evidence>
<accession>A0A413HA74</accession>
<dbReference type="InterPro" id="IPR026408">
    <property type="entry name" value="GG_sam_targ_CFB"/>
</dbReference>
<evidence type="ECO:0000313" key="2">
    <source>
        <dbReference type="Proteomes" id="UP000286075"/>
    </source>
</evidence>
<comment type="caution">
    <text evidence="1">The sequence shown here is derived from an EMBL/GenBank/DDBJ whole genome shotgun (WGS) entry which is preliminary data.</text>
</comment>
<protein>
    <submittedName>
        <fullName evidence="1">RSAM-modified peptide</fullName>
    </submittedName>
</protein>
<proteinExistence type="predicted"/>
<sequence length="88" mass="9314">MKLKKLKLNALSEAGLKDKEMNALKGGYLGCRCSCYWADQGGSSSDDNMGANYTKGDGTHSTEGCNQYWDVGSGVFDGPSCNESSNCG</sequence>
<dbReference type="Proteomes" id="UP000286075">
    <property type="component" value="Unassembled WGS sequence"/>
</dbReference>
<name>A0A413HA74_9BACE</name>
<dbReference type="EMBL" id="QSCF01000003">
    <property type="protein sequence ID" value="RGX80592.1"/>
    <property type="molecule type" value="Genomic_DNA"/>
</dbReference>
<dbReference type="OrthoDB" id="1100806at2"/>
<dbReference type="NCBIfam" id="TIGR04149">
    <property type="entry name" value="GG_sam_targ_CFB"/>
    <property type="match status" value="1"/>
</dbReference>
<gene>
    <name evidence="1" type="ORF">DXA68_03220</name>
</gene>
<dbReference type="RefSeq" id="WP_117986599.1">
    <property type="nucleotide sequence ID" value="NZ_CABMFG010000003.1"/>
</dbReference>
<reference evidence="1 2" key="1">
    <citation type="submission" date="2018-08" db="EMBL/GenBank/DDBJ databases">
        <title>A genome reference for cultivated species of the human gut microbiota.</title>
        <authorList>
            <person name="Zou Y."/>
            <person name="Xue W."/>
            <person name="Luo G."/>
        </authorList>
    </citation>
    <scope>NUCLEOTIDE SEQUENCE [LARGE SCALE GENOMIC DNA]</scope>
    <source>
        <strain evidence="1 2">OF03-9BH</strain>
    </source>
</reference>
<organism evidence="1 2">
    <name type="scientific">Bacteroides stercorirosoris</name>
    <dbReference type="NCBI Taxonomy" id="871324"/>
    <lineage>
        <taxon>Bacteria</taxon>
        <taxon>Pseudomonadati</taxon>
        <taxon>Bacteroidota</taxon>
        <taxon>Bacteroidia</taxon>
        <taxon>Bacteroidales</taxon>
        <taxon>Bacteroidaceae</taxon>
        <taxon>Bacteroides</taxon>
    </lineage>
</organism>